<dbReference type="OMA" id="DGGCVYK"/>
<evidence type="ECO:0000313" key="4">
    <source>
        <dbReference type="Proteomes" id="UP000222542"/>
    </source>
</evidence>
<reference evidence="3 4" key="1">
    <citation type="journal article" date="2014" name="Nat. Genet.">
        <title>Genome sequence of the hot pepper provides insights into the evolution of pungency in Capsicum species.</title>
        <authorList>
            <person name="Kim S."/>
            <person name="Park M."/>
            <person name="Yeom S.I."/>
            <person name="Kim Y.M."/>
            <person name="Lee J.M."/>
            <person name="Lee H.A."/>
            <person name="Seo E."/>
            <person name="Choi J."/>
            <person name="Cheong K."/>
            <person name="Kim K.T."/>
            <person name="Jung K."/>
            <person name="Lee G.W."/>
            <person name="Oh S.K."/>
            <person name="Bae C."/>
            <person name="Kim S.B."/>
            <person name="Lee H.Y."/>
            <person name="Kim S.Y."/>
            <person name="Kim M.S."/>
            <person name="Kang B.C."/>
            <person name="Jo Y.D."/>
            <person name="Yang H.B."/>
            <person name="Jeong H.J."/>
            <person name="Kang W.H."/>
            <person name="Kwon J.K."/>
            <person name="Shin C."/>
            <person name="Lim J.Y."/>
            <person name="Park J.H."/>
            <person name="Huh J.H."/>
            <person name="Kim J.S."/>
            <person name="Kim B.D."/>
            <person name="Cohen O."/>
            <person name="Paran I."/>
            <person name="Suh M.C."/>
            <person name="Lee S.B."/>
            <person name="Kim Y.K."/>
            <person name="Shin Y."/>
            <person name="Noh S.J."/>
            <person name="Park J."/>
            <person name="Seo Y.S."/>
            <person name="Kwon S.Y."/>
            <person name="Kim H.A."/>
            <person name="Park J.M."/>
            <person name="Kim H.J."/>
            <person name="Choi S.B."/>
            <person name="Bosland P.W."/>
            <person name="Reeves G."/>
            <person name="Jo S.H."/>
            <person name="Lee B.W."/>
            <person name="Cho H.T."/>
            <person name="Choi H.S."/>
            <person name="Lee M.S."/>
            <person name="Yu Y."/>
            <person name="Do Choi Y."/>
            <person name="Park B.S."/>
            <person name="van Deynze A."/>
            <person name="Ashrafi H."/>
            <person name="Hill T."/>
            <person name="Kim W.T."/>
            <person name="Pai H.S."/>
            <person name="Ahn H.K."/>
            <person name="Yeam I."/>
            <person name="Giovannoni J.J."/>
            <person name="Rose J.K."/>
            <person name="Sorensen I."/>
            <person name="Lee S.J."/>
            <person name="Kim R.W."/>
            <person name="Choi I.Y."/>
            <person name="Choi B.S."/>
            <person name="Lim J.S."/>
            <person name="Lee Y.H."/>
            <person name="Choi D."/>
        </authorList>
    </citation>
    <scope>NUCLEOTIDE SEQUENCE [LARGE SCALE GENOMIC DNA]</scope>
    <source>
        <strain evidence="4">cv. CM334</strain>
    </source>
</reference>
<proteinExistence type="inferred from homology"/>
<name>A0A1U8G542_CAPAN</name>
<dbReference type="EMBL" id="AYRZ02000003">
    <property type="protein sequence ID" value="PHT85655.1"/>
    <property type="molecule type" value="Genomic_DNA"/>
</dbReference>
<dbReference type="GO" id="GO:0038023">
    <property type="term" value="F:signaling receptor activity"/>
    <property type="evidence" value="ECO:0000318"/>
    <property type="project" value="GO_Central"/>
</dbReference>
<dbReference type="AlphaFoldDB" id="A0A1U8G542"/>
<dbReference type="GO" id="GO:0005634">
    <property type="term" value="C:nucleus"/>
    <property type="evidence" value="ECO:0000318"/>
    <property type="project" value="GO_Central"/>
</dbReference>
<dbReference type="KEGG" id="cann:107864570"/>
<protein>
    <submittedName>
        <fullName evidence="3">Pathogenesis-related protein STH-2</fullName>
    </submittedName>
</protein>
<dbReference type="InterPro" id="IPR023393">
    <property type="entry name" value="START-like_dom_sf"/>
</dbReference>
<dbReference type="InterPro" id="IPR050279">
    <property type="entry name" value="Plant_def-hormone_signal"/>
</dbReference>
<dbReference type="STRING" id="4072.A0A1U8G542"/>
<dbReference type="GO" id="GO:0009738">
    <property type="term" value="P:abscisic acid-activated signaling pathway"/>
    <property type="evidence" value="ECO:0000318"/>
    <property type="project" value="GO_Central"/>
</dbReference>
<dbReference type="Proteomes" id="UP000222542">
    <property type="component" value="Unassembled WGS sequence"/>
</dbReference>
<gene>
    <name evidence="3" type="ORF">T459_07761</name>
</gene>
<dbReference type="InterPro" id="IPR000916">
    <property type="entry name" value="Bet_v_I/MLP"/>
</dbReference>
<comment type="similarity">
    <text evidence="1">Belongs to the BetVI family.</text>
</comment>
<dbReference type="GO" id="GO:0004864">
    <property type="term" value="F:protein phosphatase inhibitor activity"/>
    <property type="evidence" value="ECO:0000318"/>
    <property type="project" value="GO_Central"/>
</dbReference>
<dbReference type="SMART" id="SM01037">
    <property type="entry name" value="Bet_v_1"/>
    <property type="match status" value="1"/>
</dbReference>
<keyword evidence="4" id="KW-1185">Reference proteome</keyword>
<dbReference type="Gene3D" id="3.30.530.20">
    <property type="match status" value="1"/>
</dbReference>
<dbReference type="FunFam" id="3.30.530.20:FF:000007">
    <property type="entry name" value="Major pollen allergen Bet v 1-A"/>
    <property type="match status" value="1"/>
</dbReference>
<dbReference type="PRINTS" id="PR00634">
    <property type="entry name" value="BETALLERGEN"/>
</dbReference>
<dbReference type="GO" id="GO:0005737">
    <property type="term" value="C:cytoplasm"/>
    <property type="evidence" value="ECO:0000318"/>
    <property type="project" value="GO_Central"/>
</dbReference>
<dbReference type="SUPFAM" id="SSF55961">
    <property type="entry name" value="Bet v1-like"/>
    <property type="match status" value="1"/>
</dbReference>
<evidence type="ECO:0000259" key="2">
    <source>
        <dbReference type="SMART" id="SM01037"/>
    </source>
</evidence>
<dbReference type="OrthoDB" id="877951at2759"/>
<dbReference type="Pfam" id="PF00407">
    <property type="entry name" value="Bet_v_1"/>
    <property type="match status" value="1"/>
</dbReference>
<dbReference type="CDD" id="cd07816">
    <property type="entry name" value="Bet_v1-like"/>
    <property type="match status" value="1"/>
</dbReference>
<dbReference type="PANTHER" id="PTHR31213:SF157">
    <property type="entry name" value="MAJOR ALLERGEN MAL D 1-LIKE"/>
    <property type="match status" value="1"/>
</dbReference>
<evidence type="ECO:0000313" key="3">
    <source>
        <dbReference type="EMBL" id="PHT85655.1"/>
    </source>
</evidence>
<comment type="caution">
    <text evidence="3">The sequence shown here is derived from an EMBL/GenBank/DDBJ whole genome shotgun (WGS) entry which is preliminary data.</text>
</comment>
<dbReference type="InterPro" id="IPR024949">
    <property type="entry name" value="Bet_v_I_allergen"/>
</dbReference>
<dbReference type="PANTHER" id="PTHR31213">
    <property type="entry name" value="OS08G0374000 PROTEIN-RELATED"/>
    <property type="match status" value="1"/>
</dbReference>
<organism evidence="3 4">
    <name type="scientific">Capsicum annuum</name>
    <name type="common">Capsicum pepper</name>
    <dbReference type="NCBI Taxonomy" id="4072"/>
    <lineage>
        <taxon>Eukaryota</taxon>
        <taxon>Viridiplantae</taxon>
        <taxon>Streptophyta</taxon>
        <taxon>Embryophyta</taxon>
        <taxon>Tracheophyta</taxon>
        <taxon>Spermatophyta</taxon>
        <taxon>Magnoliopsida</taxon>
        <taxon>eudicotyledons</taxon>
        <taxon>Gunneridae</taxon>
        <taxon>Pentapetalae</taxon>
        <taxon>asterids</taxon>
        <taxon>lamiids</taxon>
        <taxon>Solanales</taxon>
        <taxon>Solanaceae</taxon>
        <taxon>Solanoideae</taxon>
        <taxon>Capsiceae</taxon>
        <taxon>Capsicum</taxon>
    </lineage>
</organism>
<sequence>MGVFTFVDDVTSTVSPTRLFKALVVDGDKLIPKLLPHIKKIEPEGDGSIKKMNFVEGGPVKYMKHKIHAIDDKNLETKYSLIEGDVLGDKLESVNYNVKFEPAGNGGCLCRTKIEYHTKGDYVFKEEEHNEAEKQARELFKAVEDYLLANPSVYA</sequence>
<feature type="domain" description="Bet v I/Major latex protein" evidence="2">
    <location>
        <begin position="1"/>
        <end position="150"/>
    </location>
</feature>
<reference evidence="3 4" key="2">
    <citation type="journal article" date="2017" name="Genome Biol.">
        <title>New reference genome sequences of hot pepper reveal the massive evolution of plant disease-resistance genes by retroduplication.</title>
        <authorList>
            <person name="Kim S."/>
            <person name="Park J."/>
            <person name="Yeom S.I."/>
            <person name="Kim Y.M."/>
            <person name="Seo E."/>
            <person name="Kim K.T."/>
            <person name="Kim M.S."/>
            <person name="Lee J.M."/>
            <person name="Cheong K."/>
            <person name="Shin H.S."/>
            <person name="Kim S.B."/>
            <person name="Han K."/>
            <person name="Lee J."/>
            <person name="Park M."/>
            <person name="Lee H.A."/>
            <person name="Lee H.Y."/>
            <person name="Lee Y."/>
            <person name="Oh S."/>
            <person name="Lee J.H."/>
            <person name="Choi E."/>
            <person name="Choi E."/>
            <person name="Lee S.E."/>
            <person name="Jeon J."/>
            <person name="Kim H."/>
            <person name="Choi G."/>
            <person name="Song H."/>
            <person name="Lee J."/>
            <person name="Lee S.C."/>
            <person name="Kwon J.K."/>
            <person name="Lee H.Y."/>
            <person name="Koo N."/>
            <person name="Hong Y."/>
            <person name="Kim R.W."/>
            <person name="Kang W.H."/>
            <person name="Huh J.H."/>
            <person name="Kang B.C."/>
            <person name="Yang T.J."/>
            <person name="Lee Y.H."/>
            <person name="Bennetzen J.L."/>
            <person name="Choi D."/>
        </authorList>
    </citation>
    <scope>NUCLEOTIDE SEQUENCE [LARGE SCALE GENOMIC DNA]</scope>
    <source>
        <strain evidence="4">cv. CM334</strain>
    </source>
</reference>
<accession>A0A1U8G542</accession>
<dbReference type="Gramene" id="PHT85655">
    <property type="protein sequence ID" value="PHT85655"/>
    <property type="gene ID" value="T459_07761"/>
</dbReference>
<evidence type="ECO:0000256" key="1">
    <source>
        <dbReference type="ARBA" id="ARBA00009744"/>
    </source>
</evidence>
<dbReference type="GO" id="GO:0010427">
    <property type="term" value="F:abscisic acid binding"/>
    <property type="evidence" value="ECO:0000318"/>
    <property type="project" value="GO_Central"/>
</dbReference>
<dbReference type="GO" id="GO:0006952">
    <property type="term" value="P:defense response"/>
    <property type="evidence" value="ECO:0007669"/>
    <property type="project" value="InterPro"/>
</dbReference>